<protein>
    <submittedName>
        <fullName evidence="1">Uncharacterized protein</fullName>
    </submittedName>
</protein>
<keyword evidence="2" id="KW-1185">Reference proteome</keyword>
<dbReference type="AlphaFoldDB" id="A0A9P0KG67"/>
<gene>
    <name evidence="1" type="ORF">ACAOBT_LOCUS11276</name>
</gene>
<sequence>MILKLPSRKNHSIVSTFPTNTLTVKIKDRQVSHHDSDKQYQLLF</sequence>
<organism evidence="1 2">
    <name type="scientific">Acanthoscelides obtectus</name>
    <name type="common">Bean weevil</name>
    <name type="synonym">Bruchus obtectus</name>
    <dbReference type="NCBI Taxonomy" id="200917"/>
    <lineage>
        <taxon>Eukaryota</taxon>
        <taxon>Metazoa</taxon>
        <taxon>Ecdysozoa</taxon>
        <taxon>Arthropoda</taxon>
        <taxon>Hexapoda</taxon>
        <taxon>Insecta</taxon>
        <taxon>Pterygota</taxon>
        <taxon>Neoptera</taxon>
        <taxon>Endopterygota</taxon>
        <taxon>Coleoptera</taxon>
        <taxon>Polyphaga</taxon>
        <taxon>Cucujiformia</taxon>
        <taxon>Chrysomeloidea</taxon>
        <taxon>Chrysomelidae</taxon>
        <taxon>Bruchinae</taxon>
        <taxon>Bruchini</taxon>
        <taxon>Acanthoscelides</taxon>
    </lineage>
</organism>
<evidence type="ECO:0000313" key="1">
    <source>
        <dbReference type="EMBL" id="CAH1974761.1"/>
    </source>
</evidence>
<proteinExistence type="predicted"/>
<reference evidence="1" key="1">
    <citation type="submission" date="2022-03" db="EMBL/GenBank/DDBJ databases">
        <authorList>
            <person name="Sayadi A."/>
        </authorList>
    </citation>
    <scope>NUCLEOTIDE SEQUENCE</scope>
</reference>
<evidence type="ECO:0000313" key="2">
    <source>
        <dbReference type="Proteomes" id="UP001152888"/>
    </source>
</evidence>
<accession>A0A9P0KG67</accession>
<dbReference type="Proteomes" id="UP001152888">
    <property type="component" value="Unassembled WGS sequence"/>
</dbReference>
<comment type="caution">
    <text evidence="1">The sequence shown here is derived from an EMBL/GenBank/DDBJ whole genome shotgun (WGS) entry which is preliminary data.</text>
</comment>
<dbReference type="EMBL" id="CAKOFQ010006828">
    <property type="protein sequence ID" value="CAH1974761.1"/>
    <property type="molecule type" value="Genomic_DNA"/>
</dbReference>
<name>A0A9P0KG67_ACAOB</name>